<reference evidence="12 13" key="1">
    <citation type="journal article" date="2021" name="Elife">
        <title>Chloroplast acquisition without the gene transfer in kleptoplastic sea slugs, Plakobranchus ocellatus.</title>
        <authorList>
            <person name="Maeda T."/>
            <person name="Takahashi S."/>
            <person name="Yoshida T."/>
            <person name="Shimamura S."/>
            <person name="Takaki Y."/>
            <person name="Nagai Y."/>
            <person name="Toyoda A."/>
            <person name="Suzuki Y."/>
            <person name="Arimoto A."/>
            <person name="Ishii H."/>
            <person name="Satoh N."/>
            <person name="Nishiyama T."/>
            <person name="Hasebe M."/>
            <person name="Maruyama T."/>
            <person name="Minagawa J."/>
            <person name="Obokata J."/>
            <person name="Shigenobu S."/>
        </authorList>
    </citation>
    <scope>NUCLEOTIDE SEQUENCE [LARGE SCALE GENOMIC DNA]</scope>
</reference>
<feature type="compositionally biased region" description="Polar residues" evidence="9">
    <location>
        <begin position="699"/>
        <end position="726"/>
    </location>
</feature>
<dbReference type="PANTHER" id="PTHR24082">
    <property type="entry name" value="NUCLEAR HORMONE RECEPTOR"/>
    <property type="match status" value="1"/>
</dbReference>
<dbReference type="Gene3D" id="3.30.50.10">
    <property type="entry name" value="Erythroid Transcription Factor GATA-1, subunit A"/>
    <property type="match status" value="1"/>
</dbReference>
<dbReference type="GO" id="GO:0009755">
    <property type="term" value="P:hormone-mediated signaling pathway"/>
    <property type="evidence" value="ECO:0007669"/>
    <property type="project" value="TreeGrafter"/>
</dbReference>
<dbReference type="InterPro" id="IPR013088">
    <property type="entry name" value="Znf_NHR/GATA"/>
</dbReference>
<dbReference type="InterPro" id="IPR050234">
    <property type="entry name" value="Nuclear_hormone_rcpt_NR1"/>
</dbReference>
<keyword evidence="5" id="KW-0238">DNA-binding</keyword>
<feature type="compositionally biased region" description="Low complexity" evidence="9">
    <location>
        <begin position="783"/>
        <end position="799"/>
    </location>
</feature>
<keyword evidence="1" id="KW-0479">Metal-binding</keyword>
<feature type="compositionally biased region" description="Polar residues" evidence="9">
    <location>
        <begin position="739"/>
        <end position="751"/>
    </location>
</feature>
<dbReference type="PROSITE" id="PS51843">
    <property type="entry name" value="NR_LBD"/>
    <property type="match status" value="1"/>
</dbReference>
<feature type="compositionally biased region" description="Polar residues" evidence="9">
    <location>
        <begin position="432"/>
        <end position="454"/>
    </location>
</feature>
<evidence type="ECO:0000256" key="7">
    <source>
        <dbReference type="ARBA" id="ARBA00023170"/>
    </source>
</evidence>
<feature type="compositionally biased region" description="Low complexity" evidence="9">
    <location>
        <begin position="230"/>
        <end position="261"/>
    </location>
</feature>
<dbReference type="SMART" id="SM00399">
    <property type="entry name" value="ZnF_C4"/>
    <property type="match status" value="1"/>
</dbReference>
<dbReference type="InterPro" id="IPR035500">
    <property type="entry name" value="NHR-like_dom_sf"/>
</dbReference>
<dbReference type="Pfam" id="PF00105">
    <property type="entry name" value="zf-C4"/>
    <property type="match status" value="1"/>
</dbReference>
<feature type="compositionally biased region" description="Polar residues" evidence="9">
    <location>
        <begin position="290"/>
        <end position="308"/>
    </location>
</feature>
<keyword evidence="2" id="KW-0863">Zinc-finger</keyword>
<dbReference type="GO" id="GO:0000978">
    <property type="term" value="F:RNA polymerase II cis-regulatory region sequence-specific DNA binding"/>
    <property type="evidence" value="ECO:0007669"/>
    <property type="project" value="TreeGrafter"/>
</dbReference>
<dbReference type="EMBL" id="BLXT01001699">
    <property type="protein sequence ID" value="GFN87336.1"/>
    <property type="molecule type" value="Genomic_DNA"/>
</dbReference>
<dbReference type="GO" id="GO:0045944">
    <property type="term" value="P:positive regulation of transcription by RNA polymerase II"/>
    <property type="evidence" value="ECO:0007669"/>
    <property type="project" value="TreeGrafter"/>
</dbReference>
<dbReference type="GO" id="GO:0008270">
    <property type="term" value="F:zinc ion binding"/>
    <property type="evidence" value="ECO:0007669"/>
    <property type="project" value="UniProtKB-KW"/>
</dbReference>
<dbReference type="Gene3D" id="1.10.565.10">
    <property type="entry name" value="Retinoid X Receptor"/>
    <property type="match status" value="1"/>
</dbReference>
<organism evidence="12 13">
    <name type="scientific">Plakobranchus ocellatus</name>
    <dbReference type="NCBI Taxonomy" id="259542"/>
    <lineage>
        <taxon>Eukaryota</taxon>
        <taxon>Metazoa</taxon>
        <taxon>Spiralia</taxon>
        <taxon>Lophotrochozoa</taxon>
        <taxon>Mollusca</taxon>
        <taxon>Gastropoda</taxon>
        <taxon>Heterobranchia</taxon>
        <taxon>Euthyneura</taxon>
        <taxon>Panpulmonata</taxon>
        <taxon>Sacoglossa</taxon>
        <taxon>Placobranchoidea</taxon>
        <taxon>Plakobranchidae</taxon>
        <taxon>Plakobranchus</taxon>
    </lineage>
</organism>
<feature type="compositionally biased region" description="Polar residues" evidence="9">
    <location>
        <begin position="215"/>
        <end position="229"/>
    </location>
</feature>
<sequence length="1081" mass="120773">MRGKKRPPEERVCNVAGPLPPCKVCGETAAGFHYGVNTCEACKGFFRRSLLRRSEYLCLGSGNCPIGINRRKSCPKCRYIRCLEVGMSKEAIKTGRYTYQKRTQDTLELKLMEKIKEETGLQFTQLADIKSPSNLLKYGATGGSDVHNISENVNNKTSIVRDGSTRFLPPKPHTPLSAKNSKTLENTPKTVTPEAAELSSNSRYYSESKAHTPESNHSPLTYSPATSAFSSLSPPILQSSQTQLRPTPASLSPSSSFSPGSLAEPASLPESPLTGGTTSSKGSSPESPYVTPQFSSEDFANPHSNHGLSRQEERPSLVSDYPRRKFRHIKHRHLLDETPLLKLVTKLPPITRDLSFGSRNLTSNYDQRAAPDHTFFTPITTGSINNIRNAGIDRSQALQVNKTLYPVNQFDNKKINTSHLAKSVLLSPQMHINTSTPHECDSKMTNGSSSGNHTSQRDQGREREVSASGPPRYHLVHPLEHQANQLQHHSRLQHAQHIQQNQQQQQQHHGQLIQQQDDYTYQPDYIKQEKLRNQNLHHRHESNRQHQQCTNQKGMQQQQVCSSCDSKPLALTSISQDSMGDKHLPQEISYSNASALLTSDKQDDDDFISGLCHILNLPLLKTLGEAITINKRMGKGLEKDPEDCKEFGELEHLLKNTHISARPYPPSHPPSAGDVSSFSSNLTPTLHKGYEHLDKVTDSDLSPHTSTLDSASTTKVSSRFNTSSGIHSVLSEEDDTAEHANSSPSLKNTQYRGKGIFPSDEKLGEAESIGNGPFVDANQSLKTTLSSSGGAASDSLPPLQSVPPVPQDQYSDEELEQIVTTVVNNHKRLIFDTHSVTDEYMKAVVDGCKENCQLQDEIFGHMGLIEQDDFDSIYTSTGLEIDERLEKLKTFAAVMEDNTRDLIAFIKTIPGFTDFRLASQKQLVKAAISDLYFLGFYRGFLPGNHLVADARKAFCLHKMLALYPEHVADEFFKLAHKFQTLKLPFRTVVMLKVVDLFFADRVRLPDSCRYHCEVMFEKYLQCLLYQLRQDFPQNHGLVMSKLAILLSEARVLGVICFQLWNVRIAQYDAVNDKPILVELFT</sequence>
<dbReference type="SUPFAM" id="SSF48508">
    <property type="entry name" value="Nuclear receptor ligand-binding domain"/>
    <property type="match status" value="1"/>
</dbReference>
<dbReference type="PROSITE" id="PS51030">
    <property type="entry name" value="NUCLEAR_REC_DBD_2"/>
    <property type="match status" value="1"/>
</dbReference>
<evidence type="ECO:0000256" key="2">
    <source>
        <dbReference type="ARBA" id="ARBA00022771"/>
    </source>
</evidence>
<keyword evidence="7" id="KW-0675">Receptor</keyword>
<feature type="domain" description="Nuclear receptor" evidence="10">
    <location>
        <begin position="19"/>
        <end position="94"/>
    </location>
</feature>
<evidence type="ECO:0000313" key="12">
    <source>
        <dbReference type="EMBL" id="GFN87336.1"/>
    </source>
</evidence>
<evidence type="ECO:0000256" key="5">
    <source>
        <dbReference type="ARBA" id="ARBA00023125"/>
    </source>
</evidence>
<name>A0AAV3YYQ2_9GAST</name>
<feature type="region of interest" description="Disordered" evidence="9">
    <location>
        <begin position="160"/>
        <end position="321"/>
    </location>
</feature>
<keyword evidence="6" id="KW-0804">Transcription</keyword>
<feature type="region of interest" description="Disordered" evidence="9">
    <location>
        <begin position="696"/>
        <end position="811"/>
    </location>
</feature>
<keyword evidence="4" id="KW-0805">Transcription regulation</keyword>
<evidence type="ECO:0000256" key="9">
    <source>
        <dbReference type="SAM" id="MobiDB-lite"/>
    </source>
</evidence>
<feature type="compositionally biased region" description="Polar residues" evidence="9">
    <location>
        <begin position="177"/>
        <end position="190"/>
    </location>
</feature>
<evidence type="ECO:0000259" key="11">
    <source>
        <dbReference type="PROSITE" id="PS51843"/>
    </source>
</evidence>
<accession>A0AAV3YYQ2</accession>
<gene>
    <name evidence="12" type="ORF">PoB_001384200</name>
</gene>
<evidence type="ECO:0000256" key="4">
    <source>
        <dbReference type="ARBA" id="ARBA00023015"/>
    </source>
</evidence>
<feature type="compositionally biased region" description="Low complexity" evidence="9">
    <location>
        <begin position="271"/>
        <end position="288"/>
    </location>
</feature>
<feature type="domain" description="NR LBD" evidence="11">
    <location>
        <begin position="832"/>
        <end position="1081"/>
    </location>
</feature>
<dbReference type="SUPFAM" id="SSF57716">
    <property type="entry name" value="Glucocorticoid receptor-like (DNA-binding domain)"/>
    <property type="match status" value="1"/>
</dbReference>
<keyword evidence="8" id="KW-0539">Nucleus</keyword>
<keyword evidence="13" id="KW-1185">Reference proteome</keyword>
<protein>
    <submittedName>
        <fullName evidence="12">Mitochondrial antiviral-signaling protein-like</fullName>
    </submittedName>
</protein>
<dbReference type="InterPro" id="IPR000536">
    <property type="entry name" value="Nucl_hrmn_rcpt_lig-bd"/>
</dbReference>
<dbReference type="CDD" id="cd06916">
    <property type="entry name" value="NR_DBD_like"/>
    <property type="match status" value="1"/>
</dbReference>
<dbReference type="GO" id="GO:0030154">
    <property type="term" value="P:cell differentiation"/>
    <property type="evidence" value="ECO:0007669"/>
    <property type="project" value="TreeGrafter"/>
</dbReference>
<evidence type="ECO:0000259" key="10">
    <source>
        <dbReference type="PROSITE" id="PS51030"/>
    </source>
</evidence>
<keyword evidence="3" id="KW-0862">Zinc</keyword>
<evidence type="ECO:0000256" key="8">
    <source>
        <dbReference type="ARBA" id="ARBA00023242"/>
    </source>
</evidence>
<comment type="caution">
    <text evidence="12">The sequence shown here is derived from an EMBL/GenBank/DDBJ whole genome shotgun (WGS) entry which is preliminary data.</text>
</comment>
<dbReference type="GO" id="GO:0004879">
    <property type="term" value="F:nuclear receptor activity"/>
    <property type="evidence" value="ECO:0007669"/>
    <property type="project" value="TreeGrafter"/>
</dbReference>
<evidence type="ECO:0000256" key="3">
    <source>
        <dbReference type="ARBA" id="ARBA00022833"/>
    </source>
</evidence>
<dbReference type="PROSITE" id="PS00031">
    <property type="entry name" value="NUCLEAR_REC_DBD_1"/>
    <property type="match status" value="1"/>
</dbReference>
<dbReference type="PANTHER" id="PTHR24082:SF473">
    <property type="entry name" value="ECDYSONE-INDUCED PROTEIN 75B, ISOFORM B"/>
    <property type="match status" value="1"/>
</dbReference>
<dbReference type="GO" id="GO:0000122">
    <property type="term" value="P:negative regulation of transcription by RNA polymerase II"/>
    <property type="evidence" value="ECO:0007669"/>
    <property type="project" value="TreeGrafter"/>
</dbReference>
<dbReference type="PRINTS" id="PR00047">
    <property type="entry name" value="STROIDFINGER"/>
</dbReference>
<dbReference type="InterPro" id="IPR001628">
    <property type="entry name" value="Znf_hrmn_rcpt"/>
</dbReference>
<dbReference type="AlphaFoldDB" id="A0AAV3YYQ2"/>
<feature type="region of interest" description="Disordered" evidence="9">
    <location>
        <begin position="432"/>
        <end position="514"/>
    </location>
</feature>
<evidence type="ECO:0000313" key="13">
    <source>
        <dbReference type="Proteomes" id="UP000735302"/>
    </source>
</evidence>
<evidence type="ECO:0000256" key="1">
    <source>
        <dbReference type="ARBA" id="ARBA00022723"/>
    </source>
</evidence>
<feature type="compositionally biased region" description="Low complexity" evidence="9">
    <location>
        <begin position="495"/>
        <end position="514"/>
    </location>
</feature>
<evidence type="ECO:0000256" key="6">
    <source>
        <dbReference type="ARBA" id="ARBA00023163"/>
    </source>
</evidence>
<proteinExistence type="predicted"/>
<dbReference type="Proteomes" id="UP000735302">
    <property type="component" value="Unassembled WGS sequence"/>
</dbReference>
<feature type="compositionally biased region" description="Basic and acidic residues" evidence="9">
    <location>
        <begin position="455"/>
        <end position="465"/>
    </location>
</feature>